<proteinExistence type="predicted"/>
<keyword evidence="1" id="KW-0812">Transmembrane</keyword>
<evidence type="ECO:0000313" key="3">
    <source>
        <dbReference type="Proteomes" id="UP001311232"/>
    </source>
</evidence>
<name>A0AAV9QQ87_9TELE</name>
<gene>
    <name evidence="2" type="ORF">CRENBAI_017779</name>
</gene>
<dbReference type="EMBL" id="JAHHUM010002922">
    <property type="protein sequence ID" value="KAK5599656.1"/>
    <property type="molecule type" value="Genomic_DNA"/>
</dbReference>
<evidence type="ECO:0000256" key="1">
    <source>
        <dbReference type="SAM" id="Phobius"/>
    </source>
</evidence>
<reference evidence="2 3" key="1">
    <citation type="submission" date="2021-06" db="EMBL/GenBank/DDBJ databases">
        <authorList>
            <person name="Palmer J.M."/>
        </authorList>
    </citation>
    <scope>NUCLEOTIDE SEQUENCE [LARGE SCALE GENOMIC DNA]</scope>
    <source>
        <strain evidence="2 3">MEX-2019</strain>
        <tissue evidence="2">Muscle</tissue>
    </source>
</reference>
<keyword evidence="1" id="KW-0472">Membrane</keyword>
<accession>A0AAV9QQ87</accession>
<keyword evidence="3" id="KW-1185">Reference proteome</keyword>
<feature type="transmembrane region" description="Helical" evidence="1">
    <location>
        <begin position="72"/>
        <end position="91"/>
    </location>
</feature>
<sequence>MSLDIYSKVDSTRKVRYAKKEQVDRTEWEEREVNVYESAENVADSYIGSQLQEQDQQVQPAAKKSPARSTKLCITLLWILMIATSITLAVYCKRNM</sequence>
<protein>
    <submittedName>
        <fullName evidence="2">Uncharacterized protein</fullName>
    </submittedName>
</protein>
<keyword evidence="1" id="KW-1133">Transmembrane helix</keyword>
<evidence type="ECO:0000313" key="2">
    <source>
        <dbReference type="EMBL" id="KAK5599656.1"/>
    </source>
</evidence>
<comment type="caution">
    <text evidence="2">The sequence shown here is derived from an EMBL/GenBank/DDBJ whole genome shotgun (WGS) entry which is preliminary data.</text>
</comment>
<organism evidence="2 3">
    <name type="scientific">Crenichthys baileyi</name>
    <name type="common">White River springfish</name>
    <dbReference type="NCBI Taxonomy" id="28760"/>
    <lineage>
        <taxon>Eukaryota</taxon>
        <taxon>Metazoa</taxon>
        <taxon>Chordata</taxon>
        <taxon>Craniata</taxon>
        <taxon>Vertebrata</taxon>
        <taxon>Euteleostomi</taxon>
        <taxon>Actinopterygii</taxon>
        <taxon>Neopterygii</taxon>
        <taxon>Teleostei</taxon>
        <taxon>Neoteleostei</taxon>
        <taxon>Acanthomorphata</taxon>
        <taxon>Ovalentaria</taxon>
        <taxon>Atherinomorphae</taxon>
        <taxon>Cyprinodontiformes</taxon>
        <taxon>Goodeidae</taxon>
        <taxon>Crenichthys</taxon>
    </lineage>
</organism>
<dbReference type="AlphaFoldDB" id="A0AAV9QQ87"/>
<dbReference type="Proteomes" id="UP001311232">
    <property type="component" value="Unassembled WGS sequence"/>
</dbReference>